<reference evidence="3" key="1">
    <citation type="submission" date="2024-07" db="EMBL/GenBank/DDBJ databases">
        <title>Two chromosome-level genome assemblies of Korean endemic species Abeliophyllum distichum and Forsythia ovata (Oleaceae).</title>
        <authorList>
            <person name="Jang H."/>
        </authorList>
    </citation>
    <scope>NUCLEOTIDE SEQUENCE [LARGE SCALE GENOMIC DNA]</scope>
</reference>
<accession>A0ABD1RX94</accession>
<evidence type="ECO:0000256" key="1">
    <source>
        <dbReference type="SAM" id="MobiDB-lite"/>
    </source>
</evidence>
<dbReference type="AlphaFoldDB" id="A0ABD1RX94"/>
<protein>
    <submittedName>
        <fullName evidence="2">Uncharacterized protein</fullName>
    </submittedName>
</protein>
<name>A0ABD1RX94_9LAMI</name>
<gene>
    <name evidence="2" type="ORF">Adt_27950</name>
</gene>
<feature type="region of interest" description="Disordered" evidence="1">
    <location>
        <begin position="15"/>
        <end position="61"/>
    </location>
</feature>
<keyword evidence="3" id="KW-1185">Reference proteome</keyword>
<feature type="compositionally biased region" description="Polar residues" evidence="1">
    <location>
        <begin position="31"/>
        <end position="42"/>
    </location>
</feature>
<sequence>MDVIQKLDLKSSEVKEYNSTEDKAHEKKGLSENSTVYLSKNTDGGLDDPLLLEPPQDEGSEADQVDSCGCCSCFSFINFFKGRHFRKYEEETADNQTTITKSINLAERHFRKYEEEPGDNQTTITNEEETADNQTTITTSSIIQIHEWNDTSQAEMVSEVSYQSCEDSNSVYYDILAKIVIRSIMIYLKMNL</sequence>
<feature type="compositionally biased region" description="Basic and acidic residues" evidence="1">
    <location>
        <begin position="15"/>
        <end position="30"/>
    </location>
</feature>
<comment type="caution">
    <text evidence="2">The sequence shown here is derived from an EMBL/GenBank/DDBJ whole genome shotgun (WGS) entry which is preliminary data.</text>
</comment>
<evidence type="ECO:0000313" key="2">
    <source>
        <dbReference type="EMBL" id="KAL2492322.1"/>
    </source>
</evidence>
<feature type="compositionally biased region" description="Low complexity" evidence="1">
    <location>
        <begin position="43"/>
        <end position="54"/>
    </location>
</feature>
<dbReference type="EMBL" id="JBFOLK010000008">
    <property type="protein sequence ID" value="KAL2492322.1"/>
    <property type="molecule type" value="Genomic_DNA"/>
</dbReference>
<organism evidence="2 3">
    <name type="scientific">Abeliophyllum distichum</name>
    <dbReference type="NCBI Taxonomy" id="126358"/>
    <lineage>
        <taxon>Eukaryota</taxon>
        <taxon>Viridiplantae</taxon>
        <taxon>Streptophyta</taxon>
        <taxon>Embryophyta</taxon>
        <taxon>Tracheophyta</taxon>
        <taxon>Spermatophyta</taxon>
        <taxon>Magnoliopsida</taxon>
        <taxon>eudicotyledons</taxon>
        <taxon>Gunneridae</taxon>
        <taxon>Pentapetalae</taxon>
        <taxon>asterids</taxon>
        <taxon>lamiids</taxon>
        <taxon>Lamiales</taxon>
        <taxon>Oleaceae</taxon>
        <taxon>Forsythieae</taxon>
        <taxon>Abeliophyllum</taxon>
    </lineage>
</organism>
<dbReference type="Proteomes" id="UP001604336">
    <property type="component" value="Unassembled WGS sequence"/>
</dbReference>
<proteinExistence type="predicted"/>
<evidence type="ECO:0000313" key="3">
    <source>
        <dbReference type="Proteomes" id="UP001604336"/>
    </source>
</evidence>